<proteinExistence type="predicted"/>
<organism evidence="1 2">
    <name type="scientific">Porphyromonas macacae</name>
    <dbReference type="NCBI Taxonomy" id="28115"/>
    <lineage>
        <taxon>Bacteria</taxon>
        <taxon>Pseudomonadati</taxon>
        <taxon>Bacteroidota</taxon>
        <taxon>Bacteroidia</taxon>
        <taxon>Bacteroidales</taxon>
        <taxon>Porphyromonadaceae</taxon>
        <taxon>Porphyromonas</taxon>
    </lineage>
</organism>
<dbReference type="Proteomes" id="UP000254263">
    <property type="component" value="Unassembled WGS sequence"/>
</dbReference>
<reference evidence="1 2" key="1">
    <citation type="submission" date="2018-06" db="EMBL/GenBank/DDBJ databases">
        <authorList>
            <consortium name="Pathogen Informatics"/>
            <person name="Doyle S."/>
        </authorList>
    </citation>
    <scope>NUCLEOTIDE SEQUENCE [LARGE SCALE GENOMIC DNA]</scope>
    <source>
        <strain evidence="1 2">NCTC13100</strain>
    </source>
</reference>
<protein>
    <submittedName>
        <fullName evidence="1">Uncharacterized protein</fullName>
    </submittedName>
</protein>
<sequence length="195" mass="22778">MSWSTASLAVYRTLYNRYRDYWAILYLPPGFRDDSNRPYIVLSPLKTAEEWKSGAEQAFENRKFFESMVHPQIRIRRGSRIFFQSDVPFKKPGDEQIKRKSLSEIGDGTIYSFLIERSTIRYSGATMVSDRVIQVPKRDFRLDPALVMMTRLLFSILNAKAISLWLSLFQSTTHCFRNSISRANIFSLKENLRAI</sequence>
<name>A0A379EBE0_9PORP</name>
<evidence type="ECO:0000313" key="1">
    <source>
        <dbReference type="EMBL" id="SUB93717.1"/>
    </source>
</evidence>
<dbReference type="EMBL" id="UGTI01000002">
    <property type="protein sequence ID" value="SUB93717.1"/>
    <property type="molecule type" value="Genomic_DNA"/>
</dbReference>
<evidence type="ECO:0000313" key="2">
    <source>
        <dbReference type="Proteomes" id="UP000254263"/>
    </source>
</evidence>
<accession>A0A379EBE0</accession>
<dbReference type="AlphaFoldDB" id="A0A379EBE0"/>
<gene>
    <name evidence="1" type="ORF">NCTC13100_01951</name>
</gene>